<evidence type="ECO:0000313" key="3">
    <source>
        <dbReference type="Proteomes" id="UP000006578"/>
    </source>
</evidence>
<dbReference type="AlphaFoldDB" id="Q1GSQ8"/>
<protein>
    <recommendedName>
        <fullName evidence="4">DUF3800 domain-containing protein</fullName>
    </recommendedName>
</protein>
<dbReference type="EMBL" id="CP000356">
    <property type="protein sequence ID" value="ABF53314.1"/>
    <property type="molecule type" value="Genomic_DNA"/>
</dbReference>
<feature type="region of interest" description="Disordered" evidence="1">
    <location>
        <begin position="1"/>
        <end position="37"/>
    </location>
</feature>
<dbReference type="KEGG" id="sal:Sala_1601"/>
<reference evidence="2 3" key="1">
    <citation type="journal article" date="2009" name="Proc. Natl. Acad. Sci. U.S.A.">
        <title>The genomic basis of trophic strategy in marine bacteria.</title>
        <authorList>
            <person name="Lauro F.M."/>
            <person name="McDougald D."/>
            <person name="Thomas T."/>
            <person name="Williams T.J."/>
            <person name="Egan S."/>
            <person name="Rice S."/>
            <person name="DeMaere M.Z."/>
            <person name="Ting L."/>
            <person name="Ertan H."/>
            <person name="Johnson J."/>
            <person name="Ferriera S."/>
            <person name="Lapidus A."/>
            <person name="Anderson I."/>
            <person name="Kyrpides N."/>
            <person name="Munk A.C."/>
            <person name="Detter C."/>
            <person name="Han C.S."/>
            <person name="Brown M.V."/>
            <person name="Robb F.T."/>
            <person name="Kjelleberg S."/>
            <person name="Cavicchioli R."/>
        </authorList>
    </citation>
    <scope>NUCLEOTIDE SEQUENCE [LARGE SCALE GENOMIC DNA]</scope>
    <source>
        <strain evidence="3">DSM 13593 / LMG 18877 / RB2256</strain>
    </source>
</reference>
<organism evidence="2 3">
    <name type="scientific">Sphingopyxis alaskensis (strain DSM 13593 / LMG 18877 / RB2256)</name>
    <name type="common">Sphingomonas alaskensis</name>
    <dbReference type="NCBI Taxonomy" id="317655"/>
    <lineage>
        <taxon>Bacteria</taxon>
        <taxon>Pseudomonadati</taxon>
        <taxon>Pseudomonadota</taxon>
        <taxon>Alphaproteobacteria</taxon>
        <taxon>Sphingomonadales</taxon>
        <taxon>Sphingomonadaceae</taxon>
        <taxon>Sphingopyxis</taxon>
    </lineage>
</organism>
<sequence length="245" mass="26269">MQLRGLRPRPTSPMCAGCGRNPSRRSRAAPWPSSASSNEGLAGAMTIYCDESGGLNAGAMTFSAVMLTPAAASAIHTRFRSVTGLRGELKGSRISLVGRAWLLELFDRAGGRAWVAVAERDRLAQSPGGRLPSDLELYAALLDLAIGRWLPETGGVCTDVVIDDGRYDPHILARVRAEIQAGLGQWGRASLADSRRSEGVQIADVIANSLFNIAVKSPRARRIRTLLNPLLETRAIRIADLTAMP</sequence>
<dbReference type="InterPro" id="IPR024524">
    <property type="entry name" value="DUF3800"/>
</dbReference>
<dbReference type="eggNOG" id="ENOG50312TA">
    <property type="taxonomic scope" value="Bacteria"/>
</dbReference>
<accession>Q1GSQ8</accession>
<keyword evidence="3" id="KW-1185">Reference proteome</keyword>
<evidence type="ECO:0000256" key="1">
    <source>
        <dbReference type="SAM" id="MobiDB-lite"/>
    </source>
</evidence>
<feature type="compositionally biased region" description="Low complexity" evidence="1">
    <location>
        <begin position="28"/>
        <end position="37"/>
    </location>
</feature>
<name>Q1GSQ8_SPHAL</name>
<dbReference type="Proteomes" id="UP000006578">
    <property type="component" value="Chromosome"/>
</dbReference>
<evidence type="ECO:0008006" key="4">
    <source>
        <dbReference type="Google" id="ProtNLM"/>
    </source>
</evidence>
<gene>
    <name evidence="2" type="ordered locus">Sala_1601</name>
</gene>
<dbReference type="HOGENOM" id="CLU_1239476_0_0_5"/>
<dbReference type="Pfam" id="PF12686">
    <property type="entry name" value="DUF3800"/>
    <property type="match status" value="1"/>
</dbReference>
<proteinExistence type="predicted"/>
<evidence type="ECO:0000313" key="2">
    <source>
        <dbReference type="EMBL" id="ABF53314.1"/>
    </source>
</evidence>